<name>A0A1I5AD50_9FLAO</name>
<dbReference type="InterPro" id="IPR036770">
    <property type="entry name" value="Ankyrin_rpt-contain_sf"/>
</dbReference>
<dbReference type="PROSITE" id="PS50297">
    <property type="entry name" value="ANK_REP_REGION"/>
    <property type="match status" value="2"/>
</dbReference>
<dbReference type="InterPro" id="IPR002110">
    <property type="entry name" value="Ankyrin_rpt"/>
</dbReference>
<dbReference type="SMART" id="SM00248">
    <property type="entry name" value="ANK"/>
    <property type="match status" value="3"/>
</dbReference>
<evidence type="ECO:0000313" key="4">
    <source>
        <dbReference type="EMBL" id="SFN60290.1"/>
    </source>
</evidence>
<dbReference type="EMBL" id="FOUT01000035">
    <property type="protein sequence ID" value="SFN60290.1"/>
    <property type="molecule type" value="Genomic_DNA"/>
</dbReference>
<keyword evidence="5" id="KW-1185">Reference proteome</keyword>
<sequence>MASSGRPFKSNPKVEELAFDIEKNDNEKVKSILKEVGIDATDSYLRTSLIWAAFYNKIDLVIWLIENGADINHQDKNGLSALHFAAKENRTEVVKLLIEKNANIEIKDQNGNTPLMDAIFNSRDNLINIELFLKSGANLDNENNHEMTPRLLAESMFHSNEIEKIENWTE</sequence>
<dbReference type="RefSeq" id="WP_024982717.1">
    <property type="nucleotide sequence ID" value="NZ_CBCRUM010000043.1"/>
</dbReference>
<dbReference type="SUPFAM" id="SSF48403">
    <property type="entry name" value="Ankyrin repeat"/>
    <property type="match status" value="1"/>
</dbReference>
<protein>
    <submittedName>
        <fullName evidence="4">Ankyrin repeat</fullName>
    </submittedName>
</protein>
<dbReference type="Pfam" id="PF12796">
    <property type="entry name" value="Ank_2"/>
    <property type="match status" value="1"/>
</dbReference>
<dbReference type="PANTHER" id="PTHR24171">
    <property type="entry name" value="ANKYRIN REPEAT DOMAIN-CONTAINING PROTEIN 39-RELATED"/>
    <property type="match status" value="1"/>
</dbReference>
<feature type="repeat" description="ANK" evidence="3">
    <location>
        <begin position="44"/>
        <end position="76"/>
    </location>
</feature>
<proteinExistence type="predicted"/>
<dbReference type="AlphaFoldDB" id="A0A1I5AD50"/>
<feature type="repeat" description="ANK" evidence="3">
    <location>
        <begin position="110"/>
        <end position="144"/>
    </location>
</feature>
<evidence type="ECO:0000256" key="2">
    <source>
        <dbReference type="ARBA" id="ARBA00023043"/>
    </source>
</evidence>
<evidence type="ECO:0000313" key="5">
    <source>
        <dbReference type="Proteomes" id="UP000182961"/>
    </source>
</evidence>
<dbReference type="PROSITE" id="PS50088">
    <property type="entry name" value="ANK_REPEAT"/>
    <property type="match status" value="3"/>
</dbReference>
<reference evidence="5" key="1">
    <citation type="submission" date="2016-10" db="EMBL/GenBank/DDBJ databases">
        <authorList>
            <person name="Varghese N."/>
            <person name="Submissions S."/>
        </authorList>
    </citation>
    <scope>NUCLEOTIDE SEQUENCE [LARGE SCALE GENOMIC DNA]</scope>
    <source>
        <strain evidence="5">DSM 4002</strain>
    </source>
</reference>
<dbReference type="Proteomes" id="UP000182961">
    <property type="component" value="Unassembled WGS sequence"/>
</dbReference>
<accession>A0A1I5AD50</accession>
<keyword evidence="1" id="KW-0677">Repeat</keyword>
<organism evidence="4 5">
    <name type="scientific">Flavobacterium succinicans</name>
    <dbReference type="NCBI Taxonomy" id="29536"/>
    <lineage>
        <taxon>Bacteria</taxon>
        <taxon>Pseudomonadati</taxon>
        <taxon>Bacteroidota</taxon>
        <taxon>Flavobacteriia</taxon>
        <taxon>Flavobacteriales</taxon>
        <taxon>Flavobacteriaceae</taxon>
        <taxon>Flavobacterium</taxon>
    </lineage>
</organism>
<evidence type="ECO:0000256" key="1">
    <source>
        <dbReference type="ARBA" id="ARBA00022737"/>
    </source>
</evidence>
<gene>
    <name evidence="4" type="ORF">SAMN05444143_1353</name>
</gene>
<dbReference type="Gene3D" id="1.25.40.20">
    <property type="entry name" value="Ankyrin repeat-containing domain"/>
    <property type="match status" value="1"/>
</dbReference>
<evidence type="ECO:0000256" key="3">
    <source>
        <dbReference type="PROSITE-ProRule" id="PRU00023"/>
    </source>
</evidence>
<feature type="repeat" description="ANK" evidence="3">
    <location>
        <begin position="77"/>
        <end position="109"/>
    </location>
</feature>
<keyword evidence="2 3" id="KW-0040">ANK repeat</keyword>
<dbReference type="eggNOG" id="COG0666">
    <property type="taxonomic scope" value="Bacteria"/>
</dbReference>